<evidence type="ECO:0000259" key="7">
    <source>
        <dbReference type="SMART" id="SM00134"/>
    </source>
</evidence>
<gene>
    <name evidence="8" type="ORF">JD844_005751</name>
</gene>
<keyword evidence="3" id="KW-0964">Secreted</keyword>
<dbReference type="InterPro" id="IPR016054">
    <property type="entry name" value="LY6_UPA_recep-like"/>
</dbReference>
<evidence type="ECO:0000256" key="1">
    <source>
        <dbReference type="ARBA" id="ARBA00004613"/>
    </source>
</evidence>
<feature type="chain" id="PRO_5045199157" description="UPAR/Ly6 domain-containing protein" evidence="6">
    <location>
        <begin position="17"/>
        <end position="201"/>
    </location>
</feature>
<keyword evidence="6" id="KW-0732">Signal</keyword>
<organism evidence="8 9">
    <name type="scientific">Phrynosoma platyrhinos</name>
    <name type="common">Desert horned lizard</name>
    <dbReference type="NCBI Taxonomy" id="52577"/>
    <lineage>
        <taxon>Eukaryota</taxon>
        <taxon>Metazoa</taxon>
        <taxon>Chordata</taxon>
        <taxon>Craniata</taxon>
        <taxon>Vertebrata</taxon>
        <taxon>Euteleostomi</taxon>
        <taxon>Lepidosauria</taxon>
        <taxon>Squamata</taxon>
        <taxon>Bifurcata</taxon>
        <taxon>Unidentata</taxon>
        <taxon>Episquamata</taxon>
        <taxon>Toxicofera</taxon>
        <taxon>Iguania</taxon>
        <taxon>Phrynosomatidae</taxon>
        <taxon>Phrynosomatinae</taxon>
        <taxon>Phrynosoma</taxon>
    </lineage>
</organism>
<evidence type="ECO:0000256" key="4">
    <source>
        <dbReference type="ARBA" id="ARBA00023005"/>
    </source>
</evidence>
<evidence type="ECO:0000256" key="5">
    <source>
        <dbReference type="ARBA" id="ARBA00023157"/>
    </source>
</evidence>
<dbReference type="CDD" id="cd23588">
    <property type="entry name" value="TFP_LU_ECD_PLIG"/>
    <property type="match status" value="1"/>
</dbReference>
<dbReference type="SMART" id="SM00134">
    <property type="entry name" value="LU"/>
    <property type="match status" value="1"/>
</dbReference>
<dbReference type="InterPro" id="IPR050918">
    <property type="entry name" value="CNF-like_PLA2_Inhibitor"/>
</dbReference>
<proteinExistence type="inferred from homology"/>
<dbReference type="Pfam" id="PF02988">
    <property type="entry name" value="PLA2_inh"/>
    <property type="match status" value="1"/>
</dbReference>
<dbReference type="EMBL" id="JAIPUX010000035">
    <property type="protein sequence ID" value="KAH0631428.1"/>
    <property type="molecule type" value="Genomic_DNA"/>
</dbReference>
<keyword evidence="4" id="KW-0593">Phospholipase A2 inhibitor</keyword>
<evidence type="ECO:0000256" key="3">
    <source>
        <dbReference type="ARBA" id="ARBA00022525"/>
    </source>
</evidence>
<comment type="caution">
    <text evidence="8">The sequence shown here is derived from an EMBL/GenBank/DDBJ whole genome shotgun (WGS) entry which is preliminary data.</text>
</comment>
<dbReference type="CDD" id="cd23572">
    <property type="entry name" value="TFP_LU_ECD_PINLYP_rpt2"/>
    <property type="match status" value="1"/>
</dbReference>
<dbReference type="Gene3D" id="2.10.60.10">
    <property type="entry name" value="CD59"/>
    <property type="match status" value="2"/>
</dbReference>
<comment type="similarity">
    <text evidence="2">Belongs to the CNF-like-inhibitor family.</text>
</comment>
<dbReference type="Proteomes" id="UP000826234">
    <property type="component" value="Unassembled WGS sequence"/>
</dbReference>
<evidence type="ECO:0000256" key="6">
    <source>
        <dbReference type="SAM" id="SignalP"/>
    </source>
</evidence>
<keyword evidence="9" id="KW-1185">Reference proteome</keyword>
<evidence type="ECO:0000256" key="2">
    <source>
        <dbReference type="ARBA" id="ARBA00006570"/>
    </source>
</evidence>
<dbReference type="Pfam" id="PF00021">
    <property type="entry name" value="UPAR_LY6"/>
    <property type="match status" value="1"/>
</dbReference>
<feature type="signal peptide" evidence="6">
    <location>
        <begin position="1"/>
        <end position="16"/>
    </location>
</feature>
<protein>
    <recommendedName>
        <fullName evidence="7">UPAR/Ly6 domain-containing protein</fullName>
    </recommendedName>
</protein>
<name>A0ABQ7TP55_PHRPL</name>
<dbReference type="PANTHER" id="PTHR20914:SF30">
    <property type="entry name" value="LY6_PLAUR DOMAIN CONTAINING 9"/>
    <property type="match status" value="1"/>
</dbReference>
<accession>A0ABQ7TP55</accession>
<comment type="subcellular location">
    <subcellularLocation>
        <location evidence="1">Secreted</location>
    </subcellularLocation>
</comment>
<dbReference type="InterPro" id="IPR045860">
    <property type="entry name" value="Snake_toxin-like_sf"/>
</dbReference>
<keyword evidence="5" id="KW-1015">Disulfide bond</keyword>
<sequence length="201" mass="21308">MKILLGLTISFVLVTAGVTLECEVCTSVGTSCSGRMETCPADKDTCVIIVTESTMHGMQIPTVVKTCESSKNCKFGPQYMHFGRGQAFKTAFTCCVGDACRTATPQLPPVITKPNGKRCPACYSWFSGTCDQDETVDCVGEENDCLNVAATVTYGPSVINTAQKGCATKGFCVDLNVGEFSTMGFQSLIKRAECTPASAIA</sequence>
<dbReference type="PANTHER" id="PTHR20914">
    <property type="entry name" value="LY6/PLAUR DOMAIN-CONTAINING PROTEIN 8"/>
    <property type="match status" value="1"/>
</dbReference>
<reference evidence="8 9" key="1">
    <citation type="journal article" date="2022" name="Gigascience">
        <title>A chromosome-level genome assembly and annotation of the desert horned lizard, Phrynosoma platyrhinos, provides insight into chromosomal rearrangements among reptiles.</title>
        <authorList>
            <person name="Koochekian N."/>
            <person name="Ascanio A."/>
            <person name="Farleigh K."/>
            <person name="Card D.C."/>
            <person name="Schield D.R."/>
            <person name="Castoe T.A."/>
            <person name="Jezkova T."/>
        </authorList>
    </citation>
    <scope>NUCLEOTIDE SEQUENCE [LARGE SCALE GENOMIC DNA]</scope>
    <source>
        <strain evidence="8">NK-2021</strain>
    </source>
</reference>
<evidence type="ECO:0000313" key="9">
    <source>
        <dbReference type="Proteomes" id="UP000826234"/>
    </source>
</evidence>
<dbReference type="InterPro" id="IPR004126">
    <property type="entry name" value="PLipase_A2_inh_N"/>
</dbReference>
<evidence type="ECO:0000313" key="8">
    <source>
        <dbReference type="EMBL" id="KAH0631428.1"/>
    </source>
</evidence>
<feature type="domain" description="UPAR/Ly6" evidence="7">
    <location>
        <begin position="20"/>
        <end position="114"/>
    </location>
</feature>
<dbReference type="SUPFAM" id="SSF57302">
    <property type="entry name" value="Snake toxin-like"/>
    <property type="match status" value="2"/>
</dbReference>